<dbReference type="OrthoDB" id="9049620at2759"/>
<dbReference type="InterPro" id="IPR039320">
    <property type="entry name" value="RNF207"/>
</dbReference>
<comment type="caution">
    <text evidence="3">The sequence shown here is derived from an EMBL/GenBank/DDBJ whole genome shotgun (WGS) entry which is preliminary data.</text>
</comment>
<dbReference type="PANTHER" id="PTHR22635">
    <property type="entry name" value="RING FINGER PROTEIN 207"/>
    <property type="match status" value="1"/>
</dbReference>
<dbReference type="GO" id="GO:0055117">
    <property type="term" value="P:regulation of cardiac muscle contraction"/>
    <property type="evidence" value="ECO:0007669"/>
    <property type="project" value="TreeGrafter"/>
</dbReference>
<evidence type="ECO:0000256" key="1">
    <source>
        <dbReference type="SAM" id="Coils"/>
    </source>
</evidence>
<dbReference type="GO" id="GO:0048471">
    <property type="term" value="C:perinuclear region of cytoplasm"/>
    <property type="evidence" value="ECO:0007669"/>
    <property type="project" value="TreeGrafter"/>
</dbReference>
<dbReference type="GO" id="GO:0030544">
    <property type="term" value="F:Hsp70 protein binding"/>
    <property type="evidence" value="ECO:0007669"/>
    <property type="project" value="InterPro"/>
</dbReference>
<dbReference type="Proteomes" id="UP000198323">
    <property type="component" value="Unassembled WGS sequence"/>
</dbReference>
<dbReference type="EMBL" id="MCFN01000376">
    <property type="protein sequence ID" value="OXB59685.1"/>
    <property type="molecule type" value="Genomic_DNA"/>
</dbReference>
<feature type="coiled-coil region" evidence="1">
    <location>
        <begin position="34"/>
        <end position="61"/>
    </location>
</feature>
<evidence type="ECO:0000313" key="4">
    <source>
        <dbReference type="Proteomes" id="UP000198323"/>
    </source>
</evidence>
<feature type="region of interest" description="Disordered" evidence="2">
    <location>
        <begin position="161"/>
        <end position="188"/>
    </location>
</feature>
<dbReference type="Gene3D" id="1.20.58.1540">
    <property type="entry name" value="Actin interacting protein 3, C-terminal domain"/>
    <property type="match status" value="1"/>
</dbReference>
<name>A0A226MWH3_CALSU</name>
<dbReference type="AlphaFoldDB" id="A0A226MWH3"/>
<evidence type="ECO:0000313" key="3">
    <source>
        <dbReference type="EMBL" id="OXB59685.1"/>
    </source>
</evidence>
<dbReference type="STRING" id="9009.A0A226MWH3"/>
<keyword evidence="1" id="KW-0175">Coiled coil</keyword>
<accession>A0A226MWH3</accession>
<gene>
    <name evidence="3" type="ORF">ASZ78_005013</name>
</gene>
<dbReference type="GO" id="GO:0044325">
    <property type="term" value="F:transmembrane transporter binding"/>
    <property type="evidence" value="ECO:0007669"/>
    <property type="project" value="TreeGrafter"/>
</dbReference>
<evidence type="ECO:0000256" key="2">
    <source>
        <dbReference type="SAM" id="MobiDB-lite"/>
    </source>
</evidence>
<dbReference type="PANTHER" id="PTHR22635:SF0">
    <property type="entry name" value="RING FINGER PROTEIN 207"/>
    <property type="match status" value="1"/>
</dbReference>
<sequence>MSSSSMVRKPTLHRYISTKVLLAEGRETPFAEHCRNYENTYRMLQTEIQGLKDQVQELHRDLTKHHSLIRTEIMSEILQKSLQMDVQIAAHYSSVEMMRSVFEEVWEETYQRVANEQEIYEAQLHDLLQLRQENSCLTTITKQIAPYVRSIAKVKERLEPRLQETREPKGEHTHMLLRIDDSSEAAQR</sequence>
<reference evidence="3 4" key="1">
    <citation type="submission" date="2016-07" db="EMBL/GenBank/DDBJ databases">
        <title>Disparate Historic Effective Population Sizes Predicted by Modern Levels of Genome Diversity for the Scaled Quail (Callipepla squamata) and the Northern Bobwhite (Colinus virginianus): Inferences from First and Second Generation Draft Genome Assemblies for Sympatric New World Quail.</title>
        <authorList>
            <person name="Oldeschulte D.L."/>
            <person name="Halley Y.A."/>
            <person name="Bhattarai E.K."/>
            <person name="Brashear W.A."/>
            <person name="Hill J."/>
            <person name="Metz R.P."/>
            <person name="Johnson C.D."/>
            <person name="Rollins D."/>
            <person name="Peterson M.J."/>
            <person name="Bickhart D.M."/>
            <person name="Decker J.E."/>
            <person name="Seabury C.M."/>
        </authorList>
    </citation>
    <scope>NUCLEOTIDE SEQUENCE [LARGE SCALE GENOMIC DNA]</scope>
    <source>
        <strain evidence="3 4">Texas</strain>
        <tissue evidence="3">Leg muscle</tissue>
    </source>
</reference>
<organism evidence="3 4">
    <name type="scientific">Callipepla squamata</name>
    <name type="common">Scaled quail</name>
    <dbReference type="NCBI Taxonomy" id="9009"/>
    <lineage>
        <taxon>Eukaryota</taxon>
        <taxon>Metazoa</taxon>
        <taxon>Chordata</taxon>
        <taxon>Craniata</taxon>
        <taxon>Vertebrata</taxon>
        <taxon>Euteleostomi</taxon>
        <taxon>Archelosauria</taxon>
        <taxon>Archosauria</taxon>
        <taxon>Dinosauria</taxon>
        <taxon>Saurischia</taxon>
        <taxon>Theropoda</taxon>
        <taxon>Coelurosauria</taxon>
        <taxon>Aves</taxon>
        <taxon>Neognathae</taxon>
        <taxon>Galloanserae</taxon>
        <taxon>Galliformes</taxon>
        <taxon>Odontophoridae</taxon>
        <taxon>Callipepla</taxon>
    </lineage>
</organism>
<keyword evidence="4" id="KW-1185">Reference proteome</keyword>
<protein>
    <recommendedName>
        <fullName evidence="5">RING finger protein 207</fullName>
    </recommendedName>
</protein>
<dbReference type="GO" id="GO:1901207">
    <property type="term" value="P:regulation of heart looping"/>
    <property type="evidence" value="ECO:0007669"/>
    <property type="project" value="TreeGrafter"/>
</dbReference>
<evidence type="ECO:0008006" key="5">
    <source>
        <dbReference type="Google" id="ProtNLM"/>
    </source>
</evidence>
<proteinExistence type="predicted"/>